<proteinExistence type="predicted"/>
<name>A0ABS5DXV0_9BURK</name>
<feature type="domain" description="Pyridoxamine 5'-phosphate oxidase N-terminal" evidence="1">
    <location>
        <begin position="11"/>
        <end position="120"/>
    </location>
</feature>
<evidence type="ECO:0000313" key="3">
    <source>
        <dbReference type="Proteomes" id="UP000672097"/>
    </source>
</evidence>
<dbReference type="Pfam" id="PF01243">
    <property type="entry name" value="PNPOx_N"/>
    <property type="match status" value="1"/>
</dbReference>
<dbReference type="EMBL" id="JAGQDG010000004">
    <property type="protein sequence ID" value="MBQ0935971.1"/>
    <property type="molecule type" value="Genomic_DNA"/>
</dbReference>
<evidence type="ECO:0000313" key="2">
    <source>
        <dbReference type="EMBL" id="MBQ0935971.1"/>
    </source>
</evidence>
<gene>
    <name evidence="2" type="ORF">KAK11_11595</name>
</gene>
<comment type="caution">
    <text evidence="2">The sequence shown here is derived from an EMBL/GenBank/DDBJ whole genome shotgun (WGS) entry which is preliminary data.</text>
</comment>
<dbReference type="PANTHER" id="PTHR40660:SF1">
    <property type="entry name" value="5'-PHOSPHATE OXIDASE PUTATIVE DOMAIN-CONTAINING PROTEIN-RELATED"/>
    <property type="match status" value="1"/>
</dbReference>
<dbReference type="Proteomes" id="UP000672097">
    <property type="component" value="Unassembled WGS sequence"/>
</dbReference>
<sequence>MLNHDVINSAQSSVLCWLATVDEQGQPNVSPKEIWAVLDEQHVVIGHIASPTSVRNIAQHAKVCVSFVDVFVQKGFKVQGEARIIDKGQAEFSKWAAPLLPMAGERFPLHAVIVVRATAVAPIVAPSYRLYPQETTEALQVQAAMKTYGVSRH</sequence>
<accession>A0ABS5DXV0</accession>
<dbReference type="InterPro" id="IPR012349">
    <property type="entry name" value="Split_barrel_FMN-bd"/>
</dbReference>
<reference evidence="2 3" key="1">
    <citation type="submission" date="2021-04" db="EMBL/GenBank/DDBJ databases">
        <title>The genome sequence of type strain Ideonella paludis KCTC 32238.</title>
        <authorList>
            <person name="Liu Y."/>
        </authorList>
    </citation>
    <scope>NUCLEOTIDE SEQUENCE [LARGE SCALE GENOMIC DNA]</scope>
    <source>
        <strain evidence="2 3">KCTC 32238</strain>
    </source>
</reference>
<dbReference type="InterPro" id="IPR011576">
    <property type="entry name" value="Pyridox_Oxase_N"/>
</dbReference>
<dbReference type="SUPFAM" id="SSF50475">
    <property type="entry name" value="FMN-binding split barrel"/>
    <property type="match status" value="1"/>
</dbReference>
<dbReference type="PANTHER" id="PTHR40660">
    <property type="entry name" value="5'-PHOSPHATE OXIDASE PUTATIVE DOMAIN-CONTAINING PROTEIN-RELATED"/>
    <property type="match status" value="1"/>
</dbReference>
<evidence type="ECO:0000259" key="1">
    <source>
        <dbReference type="Pfam" id="PF01243"/>
    </source>
</evidence>
<dbReference type="RefSeq" id="WP_210809287.1">
    <property type="nucleotide sequence ID" value="NZ_JAGQDG010000004.1"/>
</dbReference>
<protein>
    <submittedName>
        <fullName evidence="2">Pyridoxamine 5'-phosphate oxidase family protein</fullName>
    </submittedName>
</protein>
<keyword evidence="3" id="KW-1185">Reference proteome</keyword>
<organism evidence="2 3">
    <name type="scientific">Ideonella paludis</name>
    <dbReference type="NCBI Taxonomy" id="1233411"/>
    <lineage>
        <taxon>Bacteria</taxon>
        <taxon>Pseudomonadati</taxon>
        <taxon>Pseudomonadota</taxon>
        <taxon>Betaproteobacteria</taxon>
        <taxon>Burkholderiales</taxon>
        <taxon>Sphaerotilaceae</taxon>
        <taxon>Ideonella</taxon>
    </lineage>
</organism>
<dbReference type="Gene3D" id="2.30.110.10">
    <property type="entry name" value="Electron Transport, Fmn-binding Protein, Chain A"/>
    <property type="match status" value="1"/>
</dbReference>